<dbReference type="AlphaFoldDB" id="A0A1V6Y9H2"/>
<proteinExistence type="predicted"/>
<name>A0A1V6Y9H2_PENNA</name>
<organism evidence="1 2">
    <name type="scientific">Penicillium nalgiovense</name>
    <dbReference type="NCBI Taxonomy" id="60175"/>
    <lineage>
        <taxon>Eukaryota</taxon>
        <taxon>Fungi</taxon>
        <taxon>Dikarya</taxon>
        <taxon>Ascomycota</taxon>
        <taxon>Pezizomycotina</taxon>
        <taxon>Eurotiomycetes</taxon>
        <taxon>Eurotiomycetidae</taxon>
        <taxon>Eurotiales</taxon>
        <taxon>Aspergillaceae</taxon>
        <taxon>Penicillium</taxon>
    </lineage>
</organism>
<protein>
    <submittedName>
        <fullName evidence="1">Uncharacterized protein</fullName>
    </submittedName>
</protein>
<accession>A0A1V6Y9H2</accession>
<dbReference type="EMBL" id="MOOB01000029">
    <property type="protein sequence ID" value="OQE84077.1"/>
    <property type="molecule type" value="Genomic_DNA"/>
</dbReference>
<sequence length="239" mass="27857">MEKATEEPTNGLPRLTIDEMLERYPRYEVEKAIYRIDYPGRRAKVIRQFEQQIDQGVSVESCREGIQWALKNMPPTRPLDPTETRDLYPDVLWRIQFLKYMYREGDDIDEEEWVNYHAVLNAYRSGRLSVDPEKVTVWFAGELELGPFPRCDLNEMAISTLVSEWRAELGHGRVWVEDFSLFVRLIGATDSIRIDNVLDDMGSALLEIFWDECRALGLTPTYAHWRPVVLLNTANGTLR</sequence>
<keyword evidence="2" id="KW-1185">Reference proteome</keyword>
<dbReference type="OMA" id="WRAELGH"/>
<evidence type="ECO:0000313" key="2">
    <source>
        <dbReference type="Proteomes" id="UP000191691"/>
    </source>
</evidence>
<comment type="caution">
    <text evidence="1">The sequence shown here is derived from an EMBL/GenBank/DDBJ whole genome shotgun (WGS) entry which is preliminary data.</text>
</comment>
<reference evidence="2" key="1">
    <citation type="journal article" date="2017" name="Nat. Microbiol.">
        <title>Global analysis of biosynthetic gene clusters reveals vast potential of secondary metabolite production in Penicillium species.</title>
        <authorList>
            <person name="Nielsen J.C."/>
            <person name="Grijseels S."/>
            <person name="Prigent S."/>
            <person name="Ji B."/>
            <person name="Dainat J."/>
            <person name="Nielsen K.F."/>
            <person name="Frisvad J.C."/>
            <person name="Workman M."/>
            <person name="Nielsen J."/>
        </authorList>
    </citation>
    <scope>NUCLEOTIDE SEQUENCE [LARGE SCALE GENOMIC DNA]</scope>
    <source>
        <strain evidence="2">IBT 13039</strain>
    </source>
</reference>
<gene>
    <name evidence="1" type="ORF">PENNAL_c0029G12134</name>
</gene>
<evidence type="ECO:0000313" key="1">
    <source>
        <dbReference type="EMBL" id="OQE84077.1"/>
    </source>
</evidence>
<dbReference type="Proteomes" id="UP000191691">
    <property type="component" value="Unassembled WGS sequence"/>
</dbReference>
<dbReference type="STRING" id="60175.A0A1V6Y9H2"/>